<evidence type="ECO:0000256" key="2">
    <source>
        <dbReference type="ARBA" id="ARBA00010497"/>
    </source>
</evidence>
<protein>
    <recommendedName>
        <fullName evidence="8">Geranylgeranyl transferase type II subunit beta</fullName>
    </recommendedName>
    <alternativeName>
        <fullName evidence="9">Type II protein geranyl-geranyltransferase subunit beta</fullName>
    </alternativeName>
</protein>
<dbReference type="InterPro" id="IPR008930">
    <property type="entry name" value="Terpenoid_cyclase/PrenylTrfase"/>
</dbReference>
<keyword evidence="4" id="KW-0808">Transferase</keyword>
<organism evidence="11">
    <name type="scientific">Oryza nivara</name>
    <name type="common">Indian wild rice</name>
    <name type="synonym">Oryza sativa f. spontanea</name>
    <dbReference type="NCBI Taxonomy" id="4536"/>
    <lineage>
        <taxon>Eukaryota</taxon>
        <taxon>Viridiplantae</taxon>
        <taxon>Streptophyta</taxon>
        <taxon>Embryophyta</taxon>
        <taxon>Tracheophyta</taxon>
        <taxon>Spermatophyta</taxon>
        <taxon>Magnoliopsida</taxon>
        <taxon>Liliopsida</taxon>
        <taxon>Poales</taxon>
        <taxon>Poaceae</taxon>
        <taxon>BOP clade</taxon>
        <taxon>Oryzoideae</taxon>
        <taxon>Oryzeae</taxon>
        <taxon>Oryzinae</taxon>
        <taxon>Oryza</taxon>
    </lineage>
</organism>
<accession>A0A0E0IED4</accession>
<dbReference type="Gramene" id="ONIVA08G22820.2">
    <property type="protein sequence ID" value="ONIVA08G22820.2"/>
    <property type="gene ID" value="ONIVA08G22820"/>
</dbReference>
<comment type="cofactor">
    <cofactor evidence="1">
        <name>Zn(2+)</name>
        <dbReference type="ChEBI" id="CHEBI:29105"/>
    </cofactor>
</comment>
<reference evidence="11" key="2">
    <citation type="submission" date="2018-04" db="EMBL/GenBank/DDBJ databases">
        <title>OnivRS2 (Oryza nivara Reference Sequence Version 2).</title>
        <authorList>
            <person name="Zhang J."/>
            <person name="Kudrna D."/>
            <person name="Lee S."/>
            <person name="Talag J."/>
            <person name="Rajasekar S."/>
            <person name="Welchert J."/>
            <person name="Hsing Y.-I."/>
            <person name="Wing R.A."/>
        </authorList>
    </citation>
    <scope>NUCLEOTIDE SEQUENCE [LARGE SCALE GENOMIC DNA]</scope>
    <source>
        <strain evidence="11">SL10</strain>
    </source>
</reference>
<comment type="similarity">
    <text evidence="2">Belongs to the protein prenyltransferase subunit beta family.</text>
</comment>
<evidence type="ECO:0000256" key="1">
    <source>
        <dbReference type="ARBA" id="ARBA00001947"/>
    </source>
</evidence>
<dbReference type="Pfam" id="PF00432">
    <property type="entry name" value="Prenyltrans"/>
    <property type="match status" value="2"/>
</dbReference>
<evidence type="ECO:0000256" key="6">
    <source>
        <dbReference type="ARBA" id="ARBA00022737"/>
    </source>
</evidence>
<feature type="domain" description="Prenyltransferase alpha-alpha toroid" evidence="10">
    <location>
        <begin position="197"/>
        <end position="256"/>
    </location>
</feature>
<dbReference type="EnsemblPlants" id="ONIVA08G22820.2">
    <property type="protein sequence ID" value="ONIVA08G22820.2"/>
    <property type="gene ID" value="ONIVA08G22820"/>
</dbReference>
<evidence type="ECO:0000256" key="7">
    <source>
        <dbReference type="ARBA" id="ARBA00022833"/>
    </source>
</evidence>
<evidence type="ECO:0000256" key="3">
    <source>
        <dbReference type="ARBA" id="ARBA00022602"/>
    </source>
</evidence>
<dbReference type="GO" id="GO:0005968">
    <property type="term" value="C:Rab-protein geranylgeranyltransferase complex"/>
    <property type="evidence" value="ECO:0007669"/>
    <property type="project" value="TreeGrafter"/>
</dbReference>
<dbReference type="InterPro" id="IPR001330">
    <property type="entry name" value="Prenyltrans"/>
</dbReference>
<evidence type="ECO:0000259" key="10">
    <source>
        <dbReference type="Pfam" id="PF00432"/>
    </source>
</evidence>
<keyword evidence="5" id="KW-0479">Metal-binding</keyword>
<keyword evidence="3" id="KW-0637">Prenyltransferase</keyword>
<evidence type="ECO:0000256" key="9">
    <source>
        <dbReference type="ARBA" id="ARBA00032766"/>
    </source>
</evidence>
<dbReference type="PANTHER" id="PTHR11774:SF11">
    <property type="entry name" value="GERANYLGERANYL TRANSFERASE TYPE-2 SUBUNIT BETA"/>
    <property type="match status" value="1"/>
</dbReference>
<keyword evidence="12" id="KW-1185">Reference proteome</keyword>
<sequence>MGDGGELAAEKHVRYIVTVEKRKDSFESLVMEHIRLNGAYWGLTTLDLLHKLRAVEADEVIEWIMSCYHPESGGFGGNVGHDAHVLYTLSAVQVLCLFDRLDALDVDKTLLGFKMKMDHFLVIFGVKWTLAVRTWMVDLELCQEVNHTLGRYFVVLALSQSLARCITLIEISLDGGFVSVSAKREGSMDGLRNLLIVHWIDKDKLAKFILNCQDKENGGISDRPDNAVDIYHTYFGVAGLSLMEYPGVKPMDPAYALPLDVVNRIFLRKEH</sequence>
<evidence type="ECO:0000256" key="4">
    <source>
        <dbReference type="ARBA" id="ARBA00022679"/>
    </source>
</evidence>
<reference evidence="11" key="1">
    <citation type="submission" date="2015-04" db="UniProtKB">
        <authorList>
            <consortium name="EnsemblPlants"/>
        </authorList>
    </citation>
    <scope>IDENTIFICATION</scope>
    <source>
        <strain evidence="11">SL10</strain>
    </source>
</reference>
<keyword evidence="6" id="KW-0677">Repeat</keyword>
<dbReference type="Proteomes" id="UP000006591">
    <property type="component" value="Chromosome 8"/>
</dbReference>
<evidence type="ECO:0000313" key="11">
    <source>
        <dbReference type="EnsemblPlants" id="ONIVA08G22820.2"/>
    </source>
</evidence>
<dbReference type="PANTHER" id="PTHR11774">
    <property type="entry name" value="GERANYLGERANYL TRANSFERASE TYPE BETA SUBUNIT"/>
    <property type="match status" value="1"/>
</dbReference>
<dbReference type="AlphaFoldDB" id="A0A0E0IED4"/>
<dbReference type="InterPro" id="IPR045089">
    <property type="entry name" value="PGGT1B-like"/>
</dbReference>
<evidence type="ECO:0000313" key="12">
    <source>
        <dbReference type="Proteomes" id="UP000006591"/>
    </source>
</evidence>
<dbReference type="GO" id="GO:0046872">
    <property type="term" value="F:metal ion binding"/>
    <property type="evidence" value="ECO:0007669"/>
    <property type="project" value="UniProtKB-KW"/>
</dbReference>
<dbReference type="GO" id="GO:0004663">
    <property type="term" value="F:Rab geranylgeranyltransferase activity"/>
    <property type="evidence" value="ECO:0007669"/>
    <property type="project" value="TreeGrafter"/>
</dbReference>
<name>A0A0E0IED4_ORYNI</name>
<dbReference type="Gene3D" id="1.50.10.20">
    <property type="match status" value="2"/>
</dbReference>
<proteinExistence type="inferred from homology"/>
<evidence type="ECO:0000256" key="8">
    <source>
        <dbReference type="ARBA" id="ARBA00030816"/>
    </source>
</evidence>
<dbReference type="SUPFAM" id="SSF48239">
    <property type="entry name" value="Terpenoid cyclases/Protein prenyltransferases"/>
    <property type="match status" value="1"/>
</dbReference>
<keyword evidence="7" id="KW-0862">Zinc</keyword>
<evidence type="ECO:0000256" key="5">
    <source>
        <dbReference type="ARBA" id="ARBA00022723"/>
    </source>
</evidence>
<feature type="domain" description="Prenyltransferase alpha-alpha toroid" evidence="10">
    <location>
        <begin position="7"/>
        <end position="110"/>
    </location>
</feature>